<dbReference type="GO" id="GO:0046872">
    <property type="term" value="F:metal ion binding"/>
    <property type="evidence" value="ECO:0007669"/>
    <property type="project" value="UniProtKB-KW"/>
</dbReference>
<evidence type="ECO:0000313" key="6">
    <source>
        <dbReference type="EMBL" id="ACR12853.1"/>
    </source>
</evidence>
<gene>
    <name evidence="6" type="ordered locus">TERTU_0397</name>
</gene>
<dbReference type="AlphaFoldDB" id="C5BMD3"/>
<sequence length="185" mass="21056">MNKHLLRSQLRKARRALTSSQQQQAAVAIYSQILHQHTFRSAKNIAVYIANDGEISPHLIARTARKLGKQVYLPVVQRDRLRFRIAPAGAKMWRNRFQIPEPLPKYADVPGDCLDLVLMPLVGFDKWGNRLGMGGGFYDRTFACNHLRPKLVGLAHHLQEVDSLLVDNWDIPLDAVATDRQWLSV</sequence>
<keyword evidence="5" id="KW-0479">Metal-binding</keyword>
<dbReference type="eggNOG" id="COG0212">
    <property type="taxonomic scope" value="Bacteria"/>
</dbReference>
<dbReference type="SUPFAM" id="SSF100950">
    <property type="entry name" value="NagB/RpiA/CoA transferase-like"/>
    <property type="match status" value="1"/>
</dbReference>
<dbReference type="GO" id="GO:0005524">
    <property type="term" value="F:ATP binding"/>
    <property type="evidence" value="ECO:0007669"/>
    <property type="project" value="UniProtKB-KW"/>
</dbReference>
<dbReference type="InterPro" id="IPR024185">
    <property type="entry name" value="FTHF_cligase-like_sf"/>
</dbReference>
<evidence type="ECO:0000256" key="4">
    <source>
        <dbReference type="PIRSR" id="PIRSR006806-1"/>
    </source>
</evidence>
<dbReference type="KEGG" id="ttu:TERTU_0397"/>
<comment type="cofactor">
    <cofactor evidence="5">
        <name>Mg(2+)</name>
        <dbReference type="ChEBI" id="CHEBI:18420"/>
    </cofactor>
</comment>
<keyword evidence="2 4" id="KW-0547">Nucleotide-binding</keyword>
<dbReference type="NCBIfam" id="TIGR02727">
    <property type="entry name" value="MTHFS_bact"/>
    <property type="match status" value="1"/>
</dbReference>
<dbReference type="PANTHER" id="PTHR23407:SF1">
    <property type="entry name" value="5-FORMYLTETRAHYDROFOLATE CYCLO-LIGASE"/>
    <property type="match status" value="1"/>
</dbReference>
<evidence type="ECO:0000256" key="3">
    <source>
        <dbReference type="ARBA" id="ARBA00022840"/>
    </source>
</evidence>
<dbReference type="HOGENOM" id="CLU_066245_0_0_6"/>
<comment type="catalytic activity">
    <reaction evidence="5">
        <text>(6S)-5-formyl-5,6,7,8-tetrahydrofolate + ATP = (6R)-5,10-methenyltetrahydrofolate + ADP + phosphate</text>
        <dbReference type="Rhea" id="RHEA:10488"/>
        <dbReference type="ChEBI" id="CHEBI:30616"/>
        <dbReference type="ChEBI" id="CHEBI:43474"/>
        <dbReference type="ChEBI" id="CHEBI:57455"/>
        <dbReference type="ChEBI" id="CHEBI:57457"/>
        <dbReference type="ChEBI" id="CHEBI:456216"/>
        <dbReference type="EC" id="6.3.3.2"/>
    </reaction>
</comment>
<feature type="binding site" evidence="4">
    <location>
        <begin position="3"/>
        <end position="7"/>
    </location>
    <ligand>
        <name>ATP</name>
        <dbReference type="ChEBI" id="CHEBI:30616"/>
    </ligand>
</feature>
<dbReference type="EC" id="6.3.3.2" evidence="5"/>
<evidence type="ECO:0000256" key="2">
    <source>
        <dbReference type="ARBA" id="ARBA00022741"/>
    </source>
</evidence>
<dbReference type="InterPro" id="IPR002698">
    <property type="entry name" value="FTHF_cligase"/>
</dbReference>
<evidence type="ECO:0000313" key="7">
    <source>
        <dbReference type="Proteomes" id="UP000009080"/>
    </source>
</evidence>
<dbReference type="GO" id="GO:0009396">
    <property type="term" value="P:folic acid-containing compound biosynthetic process"/>
    <property type="evidence" value="ECO:0007669"/>
    <property type="project" value="TreeGrafter"/>
</dbReference>
<dbReference type="GO" id="GO:0035999">
    <property type="term" value="P:tetrahydrofolate interconversion"/>
    <property type="evidence" value="ECO:0007669"/>
    <property type="project" value="TreeGrafter"/>
</dbReference>
<dbReference type="Proteomes" id="UP000009080">
    <property type="component" value="Chromosome"/>
</dbReference>
<dbReference type="PIRSF" id="PIRSF006806">
    <property type="entry name" value="FTHF_cligase"/>
    <property type="match status" value="1"/>
</dbReference>
<dbReference type="RefSeq" id="WP_015818965.1">
    <property type="nucleotide sequence ID" value="NC_012997.1"/>
</dbReference>
<dbReference type="GO" id="GO:0030272">
    <property type="term" value="F:5-formyltetrahydrofolate cyclo-ligase activity"/>
    <property type="evidence" value="ECO:0007669"/>
    <property type="project" value="UniProtKB-EC"/>
</dbReference>
<proteinExistence type="inferred from homology"/>
<dbReference type="OrthoDB" id="9801938at2"/>
<keyword evidence="5" id="KW-0460">Magnesium</keyword>
<feature type="binding site" evidence="4">
    <location>
        <begin position="130"/>
        <end position="138"/>
    </location>
    <ligand>
        <name>ATP</name>
        <dbReference type="ChEBI" id="CHEBI:30616"/>
    </ligand>
</feature>
<feature type="binding site" evidence="4">
    <location>
        <position position="49"/>
    </location>
    <ligand>
        <name>substrate</name>
    </ligand>
</feature>
<keyword evidence="3 4" id="KW-0067">ATP-binding</keyword>
<protein>
    <recommendedName>
        <fullName evidence="5">5-formyltetrahydrofolate cyclo-ligase</fullName>
        <ecNumber evidence="5">6.3.3.2</ecNumber>
    </recommendedName>
</protein>
<reference evidence="6 7" key="1">
    <citation type="journal article" date="2009" name="PLoS ONE">
        <title>The complete genome of Teredinibacter turnerae T7901: an intracellular endosymbiont of marine wood-boring bivalves (shipworms).</title>
        <authorList>
            <person name="Yang J.C."/>
            <person name="Madupu R."/>
            <person name="Durkin A.S."/>
            <person name="Ekborg N.A."/>
            <person name="Pedamallu C.S."/>
            <person name="Hostetler J.B."/>
            <person name="Radune D."/>
            <person name="Toms B.S."/>
            <person name="Henrissat B."/>
            <person name="Coutinho P.M."/>
            <person name="Schwarz S."/>
            <person name="Field L."/>
            <person name="Trindade-Silva A.E."/>
            <person name="Soares C.A.G."/>
            <person name="Elshahawi S."/>
            <person name="Hanora A."/>
            <person name="Schmidt E.W."/>
            <person name="Haygood M.G."/>
            <person name="Posfai J."/>
            <person name="Benner J."/>
            <person name="Madinger C."/>
            <person name="Nove J."/>
            <person name="Anton B."/>
            <person name="Chaudhary K."/>
            <person name="Foster J."/>
            <person name="Holman A."/>
            <person name="Kumar S."/>
            <person name="Lessard P.A."/>
            <person name="Luyten Y.A."/>
            <person name="Slatko B."/>
            <person name="Wood N."/>
            <person name="Wu B."/>
            <person name="Teplitski M."/>
            <person name="Mougous J.D."/>
            <person name="Ward N."/>
            <person name="Eisen J.A."/>
            <person name="Badger J.H."/>
            <person name="Distel D.L."/>
        </authorList>
    </citation>
    <scope>NUCLEOTIDE SEQUENCE [LARGE SCALE GENOMIC DNA]</scope>
    <source>
        <strain evidence="7">ATCC 39867 / T7901</strain>
    </source>
</reference>
<dbReference type="Gene3D" id="3.40.50.10420">
    <property type="entry name" value="NagB/RpiA/CoA transferase-like"/>
    <property type="match status" value="1"/>
</dbReference>
<comment type="similarity">
    <text evidence="1 5">Belongs to the 5-formyltetrahydrofolate cyclo-ligase family.</text>
</comment>
<organism evidence="6 7">
    <name type="scientific">Teredinibacter turnerae (strain ATCC 39867 / T7901)</name>
    <dbReference type="NCBI Taxonomy" id="377629"/>
    <lineage>
        <taxon>Bacteria</taxon>
        <taxon>Pseudomonadati</taxon>
        <taxon>Pseudomonadota</taxon>
        <taxon>Gammaproteobacteria</taxon>
        <taxon>Cellvibrionales</taxon>
        <taxon>Cellvibrionaceae</taxon>
        <taxon>Teredinibacter</taxon>
    </lineage>
</organism>
<name>C5BMD3_TERTT</name>
<dbReference type="EMBL" id="CP001614">
    <property type="protein sequence ID" value="ACR12853.1"/>
    <property type="molecule type" value="Genomic_DNA"/>
</dbReference>
<dbReference type="STRING" id="377629.TERTU_0397"/>
<keyword evidence="6" id="KW-0436">Ligase</keyword>
<feature type="binding site" evidence="4">
    <location>
        <position position="54"/>
    </location>
    <ligand>
        <name>substrate</name>
    </ligand>
</feature>
<evidence type="ECO:0000256" key="1">
    <source>
        <dbReference type="ARBA" id="ARBA00010638"/>
    </source>
</evidence>
<keyword evidence="7" id="KW-1185">Reference proteome</keyword>
<evidence type="ECO:0000256" key="5">
    <source>
        <dbReference type="RuleBase" id="RU361279"/>
    </source>
</evidence>
<dbReference type="PANTHER" id="PTHR23407">
    <property type="entry name" value="ATPASE INHIBITOR/5-FORMYLTETRAHYDROFOLATE CYCLO-LIGASE"/>
    <property type="match status" value="1"/>
</dbReference>
<accession>C5BMD3</accession>
<dbReference type="InterPro" id="IPR037171">
    <property type="entry name" value="NagB/RpiA_transferase-like"/>
</dbReference>
<dbReference type="Pfam" id="PF01812">
    <property type="entry name" value="5-FTHF_cyc-lig"/>
    <property type="match status" value="1"/>
</dbReference>